<keyword evidence="3" id="KW-1185">Reference proteome</keyword>
<feature type="region of interest" description="Disordered" evidence="1">
    <location>
        <begin position="13"/>
        <end position="47"/>
    </location>
</feature>
<reference evidence="2 3" key="1">
    <citation type="journal article" date="2021" name="Nat. Plants">
        <title>The Taxus genome provides insights into paclitaxel biosynthesis.</title>
        <authorList>
            <person name="Xiong X."/>
            <person name="Gou J."/>
            <person name="Liao Q."/>
            <person name="Li Y."/>
            <person name="Zhou Q."/>
            <person name="Bi G."/>
            <person name="Li C."/>
            <person name="Du R."/>
            <person name="Wang X."/>
            <person name="Sun T."/>
            <person name="Guo L."/>
            <person name="Liang H."/>
            <person name="Lu P."/>
            <person name="Wu Y."/>
            <person name="Zhang Z."/>
            <person name="Ro D.K."/>
            <person name="Shang Y."/>
            <person name="Huang S."/>
            <person name="Yan J."/>
        </authorList>
    </citation>
    <scope>NUCLEOTIDE SEQUENCE [LARGE SCALE GENOMIC DNA]</scope>
    <source>
        <strain evidence="2">Ta-2019</strain>
    </source>
</reference>
<feature type="non-terminal residue" evidence="2">
    <location>
        <position position="1"/>
    </location>
</feature>
<evidence type="ECO:0000256" key="1">
    <source>
        <dbReference type="SAM" id="MobiDB-lite"/>
    </source>
</evidence>
<protein>
    <submittedName>
        <fullName evidence="2">Uncharacterized protein</fullName>
    </submittedName>
</protein>
<name>A0AA38CLG1_TAXCH</name>
<comment type="caution">
    <text evidence="2">The sequence shown here is derived from an EMBL/GenBank/DDBJ whole genome shotgun (WGS) entry which is preliminary data.</text>
</comment>
<dbReference type="AlphaFoldDB" id="A0AA38CLG1"/>
<sequence>SKSHSENLFEALADKQIRKSKEKQSDHVKDENLMETSLDEDLNLPPDPTHMEDLSKLLVEETIDVNIGIEEDPKIVKLGALLSAREQNTFTMLLRDFIY</sequence>
<evidence type="ECO:0000313" key="2">
    <source>
        <dbReference type="EMBL" id="KAH9301936.1"/>
    </source>
</evidence>
<organism evidence="2 3">
    <name type="scientific">Taxus chinensis</name>
    <name type="common">Chinese yew</name>
    <name type="synonym">Taxus wallichiana var. chinensis</name>
    <dbReference type="NCBI Taxonomy" id="29808"/>
    <lineage>
        <taxon>Eukaryota</taxon>
        <taxon>Viridiplantae</taxon>
        <taxon>Streptophyta</taxon>
        <taxon>Embryophyta</taxon>
        <taxon>Tracheophyta</taxon>
        <taxon>Spermatophyta</taxon>
        <taxon>Pinopsida</taxon>
        <taxon>Pinidae</taxon>
        <taxon>Conifers II</taxon>
        <taxon>Cupressales</taxon>
        <taxon>Taxaceae</taxon>
        <taxon>Taxus</taxon>
    </lineage>
</organism>
<accession>A0AA38CLG1</accession>
<feature type="compositionally biased region" description="Basic and acidic residues" evidence="1">
    <location>
        <begin position="13"/>
        <end position="32"/>
    </location>
</feature>
<dbReference type="EMBL" id="JAHRHJ020000009">
    <property type="protein sequence ID" value="KAH9301936.1"/>
    <property type="molecule type" value="Genomic_DNA"/>
</dbReference>
<evidence type="ECO:0000313" key="3">
    <source>
        <dbReference type="Proteomes" id="UP000824469"/>
    </source>
</evidence>
<gene>
    <name evidence="2" type="ORF">KI387_013519</name>
</gene>
<dbReference type="Proteomes" id="UP000824469">
    <property type="component" value="Unassembled WGS sequence"/>
</dbReference>
<proteinExistence type="predicted"/>
<feature type="non-terminal residue" evidence="2">
    <location>
        <position position="99"/>
    </location>
</feature>